<reference evidence="2" key="1">
    <citation type="submission" date="2021-02" db="EMBL/GenBank/DDBJ databases">
        <authorList>
            <person name="Nowell W R."/>
        </authorList>
    </citation>
    <scope>NUCLEOTIDE SEQUENCE</scope>
</reference>
<feature type="transmembrane region" description="Helical" evidence="1">
    <location>
        <begin position="221"/>
        <end position="246"/>
    </location>
</feature>
<dbReference type="AlphaFoldDB" id="A0A815HR94"/>
<evidence type="ECO:0000313" key="3">
    <source>
        <dbReference type="Proteomes" id="UP000663864"/>
    </source>
</evidence>
<protein>
    <submittedName>
        <fullName evidence="2">Uncharacterized protein</fullName>
    </submittedName>
</protein>
<organism evidence="2 3">
    <name type="scientific">Rotaria sordida</name>
    <dbReference type="NCBI Taxonomy" id="392033"/>
    <lineage>
        <taxon>Eukaryota</taxon>
        <taxon>Metazoa</taxon>
        <taxon>Spiralia</taxon>
        <taxon>Gnathifera</taxon>
        <taxon>Rotifera</taxon>
        <taxon>Eurotatoria</taxon>
        <taxon>Bdelloidea</taxon>
        <taxon>Philodinida</taxon>
        <taxon>Philodinidae</taxon>
        <taxon>Rotaria</taxon>
    </lineage>
</organism>
<feature type="transmembrane region" description="Helical" evidence="1">
    <location>
        <begin position="61"/>
        <end position="79"/>
    </location>
</feature>
<sequence>MAQRSLLDTIAAEGVHFALWSSVMSVGGGLGEIFVNHDARMHIAGEHAIPQLIEAHNRSKYLTNLMLIVSGVSGALAYQQTKDNYWLIGSGLMLAGIPYCALVEYPVAEQLKFLTLDAKSEKAKTLLASWGGIQLEKHKNKPKSYKQHKLNIYESKKEHQVEILAPIINQLANMAYTNSIIDYDRNVLAGIPYCALVEYPVAEQLKFLTLDAKSEKAKTLLASWGGIQLGKLALAVGGATIFYWFARR</sequence>
<dbReference type="Proteomes" id="UP000663864">
    <property type="component" value="Unassembled WGS sequence"/>
</dbReference>
<comment type="caution">
    <text evidence="2">The sequence shown here is derived from an EMBL/GenBank/DDBJ whole genome shotgun (WGS) entry which is preliminary data.</text>
</comment>
<keyword evidence="1" id="KW-0812">Transmembrane</keyword>
<keyword evidence="1" id="KW-1133">Transmembrane helix</keyword>
<gene>
    <name evidence="2" type="ORF">ZHD862_LOCUS30801</name>
</gene>
<proteinExistence type="predicted"/>
<keyword evidence="1" id="KW-0472">Membrane</keyword>
<name>A0A815HR94_9BILA</name>
<evidence type="ECO:0000313" key="2">
    <source>
        <dbReference type="EMBL" id="CAF1355613.1"/>
    </source>
</evidence>
<evidence type="ECO:0000256" key="1">
    <source>
        <dbReference type="SAM" id="Phobius"/>
    </source>
</evidence>
<accession>A0A815HR94</accession>
<dbReference type="EMBL" id="CAJNOT010002966">
    <property type="protein sequence ID" value="CAF1355613.1"/>
    <property type="molecule type" value="Genomic_DNA"/>
</dbReference>
<feature type="transmembrane region" description="Helical" evidence="1">
    <location>
        <begin position="85"/>
        <end position="103"/>
    </location>
</feature>